<keyword evidence="4" id="KW-1185">Reference proteome</keyword>
<dbReference type="InterPro" id="IPR007147">
    <property type="entry name" value="TF_Vhr"/>
</dbReference>
<proteinExistence type="predicted"/>
<protein>
    <submittedName>
        <fullName evidence="2">CYFA0S14e01376g1_1</fullName>
    </submittedName>
    <submittedName>
        <fullName evidence="3">Transcription factor VHR1</fullName>
    </submittedName>
</protein>
<feature type="region of interest" description="Disordered" evidence="1">
    <location>
        <begin position="111"/>
        <end position="147"/>
    </location>
</feature>
<dbReference type="VEuPathDB" id="FungiDB:BON22_3972"/>
<evidence type="ECO:0000313" key="3">
    <source>
        <dbReference type="EMBL" id="ONH66157.1"/>
    </source>
</evidence>
<dbReference type="OMA" id="FVMERFF"/>
<sequence>MSLGSGGVTHSIRENLGFMDEKRWKEFSTRRLELIDKFNLHQRKASEQDDSIRQIANLLREEFGFPPNTLTDFDKLVRAAIQSVRRNRKRSSRARVHTDKFVVYDEFGRPMHQSSLPHQQTQHHQRHGPHSASSSGSNSNSNSTTNLAAGFGMGMGLNMGTATSHSDSYPLSMNSSGAPTPSLFSQPSLQHPVNFSSTLLNTNLGPPQVLQNNNSASSTGAVNAQNDHVSPENTKVVINSLLSSNTTTTNNTTPSTSLATSPSSTQLPSIKALTSGSMNSVTSLPLSNSSGSTNKIDISPQAKQKLLNFIQKSKSCLMLSNNDSSIHEENLHSLGKSVTMASISFILERFFADISSDSINYLFDKLQTSNTLSKILKSLGFFSADVLILTDIQASNLLSKLIGCCVKDFGFDGVSYTLGEIFHEIILNEYPLVATQVTKITPESLFTPMLPIPPKEADNEVVKDVTLKYGQRVLELKFSPLSAAPPTYLELVENGKVAFGIQGKNIRLKSDGRELREEDVSKLFRDLDRRKVVVELYEVGAENIKFTPLL</sequence>
<evidence type="ECO:0000256" key="1">
    <source>
        <dbReference type="SAM" id="MobiDB-lite"/>
    </source>
</evidence>
<evidence type="ECO:0000313" key="2">
    <source>
        <dbReference type="EMBL" id="CDR44257.1"/>
    </source>
</evidence>
<dbReference type="EMBL" id="LK052899">
    <property type="protein sequence ID" value="CDR44257.1"/>
    <property type="molecule type" value="Genomic_DNA"/>
</dbReference>
<feature type="region of interest" description="Disordered" evidence="1">
    <location>
        <begin position="164"/>
        <end position="189"/>
    </location>
</feature>
<feature type="compositionally biased region" description="Low complexity" evidence="1">
    <location>
        <begin position="131"/>
        <end position="147"/>
    </location>
</feature>
<feature type="region of interest" description="Disordered" evidence="1">
    <location>
        <begin position="244"/>
        <end position="268"/>
    </location>
</feature>
<accession>A0A061BBE1</accession>
<reference evidence="2" key="1">
    <citation type="journal article" date="2014" name="Genome Announc.">
        <title>Genome sequence of the yeast Cyberlindnera fabianii (Hansenula fabianii).</title>
        <authorList>
            <person name="Freel K.C."/>
            <person name="Sarilar V."/>
            <person name="Neuveglise C."/>
            <person name="Devillers H."/>
            <person name="Friedrich A."/>
            <person name="Schacherer J."/>
        </authorList>
    </citation>
    <scope>NUCLEOTIDE SEQUENCE</scope>
    <source>
        <strain evidence="2">YJS4271</strain>
    </source>
</reference>
<dbReference type="Proteomes" id="UP000189513">
    <property type="component" value="Unassembled WGS sequence"/>
</dbReference>
<evidence type="ECO:0000313" key="4">
    <source>
        <dbReference type="Proteomes" id="UP000189513"/>
    </source>
</evidence>
<reference evidence="4" key="2">
    <citation type="journal article" date="2017" name="Genome Announc.">
        <title>Genome sequences of Cyberlindnera fabianii 65, Pichia kudriavzevii 129, and Saccharomyces cerevisiae 131 isolated from fermented masau fruits in Zimbabwe.</title>
        <authorList>
            <person name="van Rijswijck I.M.H."/>
            <person name="Derks M.F.L."/>
            <person name="Abee T."/>
            <person name="de Ridder D."/>
            <person name="Smid E.J."/>
        </authorList>
    </citation>
    <scope>NUCLEOTIDE SEQUENCE [LARGE SCALE GENOMIC DNA]</scope>
    <source>
        <strain evidence="4">65</strain>
    </source>
</reference>
<dbReference type="AlphaFoldDB" id="A0A061BBE1"/>
<gene>
    <name evidence="3" type="ORF">BON22_3972</name>
    <name evidence="2" type="ORF">CYFA0S_14e01376g</name>
</gene>
<organism evidence="2">
    <name type="scientific">Cyberlindnera fabianii</name>
    <name type="common">Yeast</name>
    <name type="synonym">Hansenula fabianii</name>
    <dbReference type="NCBI Taxonomy" id="36022"/>
    <lineage>
        <taxon>Eukaryota</taxon>
        <taxon>Fungi</taxon>
        <taxon>Dikarya</taxon>
        <taxon>Ascomycota</taxon>
        <taxon>Saccharomycotina</taxon>
        <taxon>Saccharomycetes</taxon>
        <taxon>Phaffomycetales</taxon>
        <taxon>Phaffomycetaceae</taxon>
        <taxon>Cyberlindnera</taxon>
    </lineage>
</organism>
<dbReference type="OrthoDB" id="4089008at2759"/>
<name>A0A061BBE1_CYBFA</name>
<dbReference type="Pfam" id="PF04001">
    <property type="entry name" value="Vhr1"/>
    <property type="match status" value="1"/>
</dbReference>
<dbReference type="EMBL" id="MPUK01000008">
    <property type="protein sequence ID" value="ONH66157.1"/>
    <property type="molecule type" value="Genomic_DNA"/>
</dbReference>
<dbReference type="STRING" id="36022.A0A061BBE1"/>
<reference evidence="3" key="3">
    <citation type="submission" date="2017-01" db="EMBL/GenBank/DDBJ databases">
        <authorList>
            <person name="Mah S.A."/>
            <person name="Swanson W.J."/>
            <person name="Moy G.W."/>
            <person name="Vacquier V.D."/>
        </authorList>
    </citation>
    <scope>NUCLEOTIDE SEQUENCE [LARGE SCALE GENOMIC DNA]</scope>
    <source>
        <strain evidence="3">65</strain>
    </source>
</reference>